<dbReference type="GO" id="GO:0003677">
    <property type="term" value="F:DNA binding"/>
    <property type="evidence" value="ECO:0007669"/>
    <property type="project" value="InterPro"/>
</dbReference>
<reference evidence="2" key="1">
    <citation type="submission" date="2024-06" db="EMBL/GenBank/DDBJ databases">
        <title>Complete genome sequence of the cellulolytic actinobacterium, Cellulosimicrobium ES-005.</title>
        <authorList>
            <person name="Matthews C.T."/>
            <person name="Underwood K.D."/>
            <person name="Ghanchi K.M."/>
            <person name="Fields S.D."/>
            <person name="Gardner S.G."/>
        </authorList>
    </citation>
    <scope>NUCLEOTIDE SEQUENCE</scope>
    <source>
        <strain evidence="2">ES-005</strain>
    </source>
</reference>
<dbReference type="Pfam" id="PF13560">
    <property type="entry name" value="HTH_31"/>
    <property type="match status" value="1"/>
</dbReference>
<evidence type="ECO:0000313" key="2">
    <source>
        <dbReference type="EMBL" id="XCH30209.1"/>
    </source>
</evidence>
<dbReference type="InterPro" id="IPR001387">
    <property type="entry name" value="Cro/C1-type_HTH"/>
</dbReference>
<dbReference type="EMBL" id="CP159290">
    <property type="protein sequence ID" value="XCH30209.1"/>
    <property type="molecule type" value="Genomic_DNA"/>
</dbReference>
<gene>
    <name evidence="2" type="ORF">ABRQ22_00485</name>
</gene>
<dbReference type="AlphaFoldDB" id="A0AAU8G3B9"/>
<organism evidence="2">
    <name type="scientific">Cellulosimicrobium sp. ES-005</name>
    <dbReference type="NCBI Taxonomy" id="3163031"/>
    <lineage>
        <taxon>Bacteria</taxon>
        <taxon>Bacillati</taxon>
        <taxon>Actinomycetota</taxon>
        <taxon>Actinomycetes</taxon>
        <taxon>Micrococcales</taxon>
        <taxon>Promicromonosporaceae</taxon>
        <taxon>Cellulosimicrobium</taxon>
    </lineage>
</organism>
<dbReference type="InterPro" id="IPR010982">
    <property type="entry name" value="Lambda_DNA-bd_dom_sf"/>
</dbReference>
<proteinExistence type="predicted"/>
<accession>A0AAU8G3B9</accession>
<evidence type="ECO:0000259" key="1">
    <source>
        <dbReference type="PROSITE" id="PS50943"/>
    </source>
</evidence>
<dbReference type="Gene3D" id="1.10.260.40">
    <property type="entry name" value="lambda repressor-like DNA-binding domains"/>
    <property type="match status" value="1"/>
</dbReference>
<dbReference type="PROSITE" id="PS50943">
    <property type="entry name" value="HTH_CROC1"/>
    <property type="match status" value="1"/>
</dbReference>
<dbReference type="RefSeq" id="WP_353708202.1">
    <property type="nucleotide sequence ID" value="NZ_CP159290.1"/>
</dbReference>
<dbReference type="SUPFAM" id="SSF47413">
    <property type="entry name" value="lambda repressor-like DNA-binding domains"/>
    <property type="match status" value="1"/>
</dbReference>
<name>A0AAU8G3B9_9MICO</name>
<sequence length="149" mass="15913">MPDGAGRVANRGPPRPCTAFGDVDIDVSALDFDIDVTYDDFTIDVIGGGVTVRIEITSPELLGFALQQGRLVRGASQRQLADQLGIGQKWVWEMENGKPGLLMERLFAMLDATGVRLWAEIDDSAFDAVDAAGGAADGAASEDEERRDG</sequence>
<protein>
    <recommendedName>
        <fullName evidence="1">HTH cro/C1-type domain-containing protein</fullName>
    </recommendedName>
</protein>
<feature type="domain" description="HTH cro/C1-type" evidence="1">
    <location>
        <begin position="66"/>
        <end position="124"/>
    </location>
</feature>
<dbReference type="CDD" id="cd00093">
    <property type="entry name" value="HTH_XRE"/>
    <property type="match status" value="1"/>
</dbReference>